<dbReference type="OMA" id="CSHYEPV"/>
<dbReference type="PANTHER" id="PTHR43358">
    <property type="entry name" value="ALPHA/BETA-HYDROLASE"/>
    <property type="match status" value="1"/>
</dbReference>
<accession>A0A0N0DXI2</accession>
<protein>
    <recommendedName>
        <fullName evidence="2">Serine aminopeptidase S33 domain-containing protein</fullName>
    </recommendedName>
</protein>
<keyword evidence="4" id="KW-1185">Reference proteome</keyword>
<feature type="compositionally biased region" description="Basic and acidic residues" evidence="1">
    <location>
        <begin position="448"/>
        <end position="462"/>
    </location>
</feature>
<dbReference type="AlphaFoldDB" id="A0A0N0DXI2"/>
<dbReference type="OrthoDB" id="10249433at2759"/>
<dbReference type="SUPFAM" id="SSF53474">
    <property type="entry name" value="alpha/beta-Hydrolases"/>
    <property type="match status" value="1"/>
</dbReference>
<dbReference type="InterPro" id="IPR029058">
    <property type="entry name" value="AB_hydrolase_fold"/>
</dbReference>
<dbReference type="Gene3D" id="3.40.50.1820">
    <property type="entry name" value="alpha/beta hydrolase"/>
    <property type="match status" value="1"/>
</dbReference>
<dbReference type="PANTHER" id="PTHR43358:SF4">
    <property type="entry name" value="ALPHA_BETA HYDROLASE FOLD-1 DOMAIN-CONTAINING PROTEIN"/>
    <property type="match status" value="1"/>
</dbReference>
<evidence type="ECO:0000313" key="4">
    <source>
        <dbReference type="Proteomes" id="UP000037923"/>
    </source>
</evidence>
<dbReference type="VEuPathDB" id="TriTrypDB:LpyrH10_04_2950"/>
<dbReference type="InterPro" id="IPR022742">
    <property type="entry name" value="Hydrolase_4"/>
</dbReference>
<feature type="compositionally biased region" description="Low complexity" evidence="1">
    <location>
        <begin position="320"/>
        <end position="336"/>
    </location>
</feature>
<feature type="compositionally biased region" description="Basic and acidic residues" evidence="1">
    <location>
        <begin position="418"/>
        <end position="431"/>
    </location>
</feature>
<comment type="caution">
    <text evidence="3">The sequence shown here is derived from an EMBL/GenBank/DDBJ whole genome shotgun (WGS) entry which is preliminary data.</text>
</comment>
<feature type="compositionally biased region" description="Polar residues" evidence="1">
    <location>
        <begin position="464"/>
        <end position="475"/>
    </location>
</feature>
<dbReference type="Proteomes" id="UP000037923">
    <property type="component" value="Unassembled WGS sequence"/>
</dbReference>
<organism evidence="3 4">
    <name type="scientific">Leptomonas pyrrhocoris</name>
    <name type="common">Firebug parasite</name>
    <dbReference type="NCBI Taxonomy" id="157538"/>
    <lineage>
        <taxon>Eukaryota</taxon>
        <taxon>Discoba</taxon>
        <taxon>Euglenozoa</taxon>
        <taxon>Kinetoplastea</taxon>
        <taxon>Metakinetoplastina</taxon>
        <taxon>Trypanosomatida</taxon>
        <taxon>Trypanosomatidae</taxon>
        <taxon>Leishmaniinae</taxon>
        <taxon>Leptomonas</taxon>
    </lineage>
</organism>
<feature type="compositionally biased region" description="Low complexity" evidence="1">
    <location>
        <begin position="346"/>
        <end position="385"/>
    </location>
</feature>
<dbReference type="InterPro" id="IPR052920">
    <property type="entry name" value="DNA-binding_regulatory"/>
</dbReference>
<gene>
    <name evidence="3" type="ORF">ABB37_02745</name>
</gene>
<feature type="region of interest" description="Disordered" evidence="1">
    <location>
        <begin position="402"/>
        <end position="542"/>
    </location>
</feature>
<dbReference type="Pfam" id="PF12146">
    <property type="entry name" value="Hydrolase_4"/>
    <property type="match status" value="1"/>
</dbReference>
<feature type="region of interest" description="Disordered" evidence="1">
    <location>
        <begin position="312"/>
        <end position="385"/>
    </location>
</feature>
<name>A0A0N0DXI2_LEPPY</name>
<dbReference type="GeneID" id="26903036"/>
<feature type="domain" description="Serine aminopeptidase S33" evidence="2">
    <location>
        <begin position="83"/>
        <end position="211"/>
    </location>
</feature>
<sequence>MITARNVFQQLTSGPGIMDNVCNFIIRPPRSEYEMEELGPEVFRLGDDGKQRFMRHDFELENMRGLRIQCSWFKPYPDQRTPCVVYCHGNCGSRYDALEALFVLGEGMSLFSFDFCGSGMSEGEYISLGFYERQDLAAVMEFLMLKSDAVDGVALWGRSMGAVTSIMYAAKDPLIRCIVCDSPFATLRVLINDLVERHGGRTARVVPNVVVRAIVERIRKRIMKRAVFDIDDLDTVKYARLCRVPALLFYGSEDDFVTSRHGELIRDAFPIPCLQQYTPGGHNDERDEDIQKVIAAFLHLYLIDKPNGERELRAQQDMQSAPAAASTPAAASPSATDQARSMGNDNNSNANAPSPRSTETCASSSSTSSASTSSSLSRSSSASPTASAASAISSELRRDYSSLQTTSSLSHSGVETSAEAREAPEARKEDQLVPATAIGVDESSPLDAGKKKELNKLPDCRGKTPSSPATDNFFSRNAIKPPDSAGASLSPLPQLQPLPHRPVPFFSATKNEARVVPSSRSPVLRTASRSARQSSPGRMPKL</sequence>
<reference evidence="3 4" key="1">
    <citation type="submission" date="2015-07" db="EMBL/GenBank/DDBJ databases">
        <title>High-quality genome of monoxenous trypanosomatid Leptomonas pyrrhocoris.</title>
        <authorList>
            <person name="Flegontov P."/>
            <person name="Butenko A."/>
            <person name="Firsov S."/>
            <person name="Vlcek C."/>
            <person name="Logacheva M.D."/>
            <person name="Field M."/>
            <person name="Filatov D."/>
            <person name="Flegontova O."/>
            <person name="Gerasimov E."/>
            <person name="Jackson A.P."/>
            <person name="Kelly S."/>
            <person name="Opperdoes F."/>
            <person name="O'Reilly A."/>
            <person name="Votypka J."/>
            <person name="Yurchenko V."/>
            <person name="Lukes J."/>
        </authorList>
    </citation>
    <scope>NUCLEOTIDE SEQUENCE [LARGE SCALE GENOMIC DNA]</scope>
    <source>
        <strain evidence="3">H10</strain>
    </source>
</reference>
<dbReference type="EMBL" id="LGTL01000004">
    <property type="protein sequence ID" value="KPA83015.1"/>
    <property type="molecule type" value="Genomic_DNA"/>
</dbReference>
<feature type="compositionally biased region" description="Polar residues" evidence="1">
    <location>
        <begin position="527"/>
        <end position="536"/>
    </location>
</feature>
<feature type="compositionally biased region" description="Low complexity" evidence="1">
    <location>
        <begin position="402"/>
        <end position="412"/>
    </location>
</feature>
<evidence type="ECO:0000256" key="1">
    <source>
        <dbReference type="SAM" id="MobiDB-lite"/>
    </source>
</evidence>
<evidence type="ECO:0000259" key="2">
    <source>
        <dbReference type="Pfam" id="PF12146"/>
    </source>
</evidence>
<evidence type="ECO:0000313" key="3">
    <source>
        <dbReference type="EMBL" id="KPA83015.1"/>
    </source>
</evidence>
<dbReference type="RefSeq" id="XP_015661454.1">
    <property type="nucleotide sequence ID" value="XM_015799852.1"/>
</dbReference>
<proteinExistence type="predicted"/>